<dbReference type="OrthoDB" id="1470350at2759"/>
<evidence type="ECO:0000256" key="1">
    <source>
        <dbReference type="PIRSR" id="PIRSR602401-1"/>
    </source>
</evidence>
<dbReference type="GO" id="GO:0020037">
    <property type="term" value="F:heme binding"/>
    <property type="evidence" value="ECO:0007669"/>
    <property type="project" value="InterPro"/>
</dbReference>
<proteinExistence type="predicted"/>
<dbReference type="Gene3D" id="1.10.630.10">
    <property type="entry name" value="Cytochrome P450"/>
    <property type="match status" value="1"/>
</dbReference>
<keyword evidence="1" id="KW-0408">Iron</keyword>
<protein>
    <submittedName>
        <fullName evidence="3">Benzoate 4-monooxygenase cytochrome P450</fullName>
    </submittedName>
</protein>
<sequence>MAVTTLLLGVAVPLYIVYVVLYNIFFHPLAKVPGPLFARVSSWLSFYHAYKGDRHLWITRCFEIYGNKVRLTPDTVLFRSAQASNDIYGHGANVKKSNFYDSWPKNKHDFNTLSTTDPALHLKKRKLLKLAVNEWTAEAAASIIAKHIDRWNELTIDDVAKGEWSETKDMKAWADALLFDIFGDLLLGRSFDTKEKTTNNPFREIPSHVIKFMQFIYPVTKSPFLDLIVWLKPRGLNALLEKFAPREVQHYYDFVAESVAQGLEASKTPPSGKSRDDIFHFLCTATDPDTGRSAFSEEELLSETHLLNIAGRDTTVCTISALFFYLTHNRSVYDKVAQEIRSTFTSPEEVLPGGLLNSCTYARACIQETLRLAPPGPSELPRVVLPGGMKIDGNYYPEGTIVGTAGWANGHNDEVFGDAEVYRPERWIVSSETGVSSANVAELKEGFHPFLKGPGSCLGQHLALMELMMVLGRTLLRMDFELAPGNELREETRGRVWGRRKNQYQLDDAYMAIGQGPMVHFRERLL</sequence>
<keyword evidence="1" id="KW-0479">Metal-binding</keyword>
<dbReference type="PANTHER" id="PTHR24305">
    <property type="entry name" value="CYTOCHROME P450"/>
    <property type="match status" value="1"/>
</dbReference>
<dbReference type="InterPro" id="IPR036396">
    <property type="entry name" value="Cyt_P450_sf"/>
</dbReference>
<dbReference type="InterPro" id="IPR002401">
    <property type="entry name" value="Cyt_P450_E_grp-I"/>
</dbReference>
<evidence type="ECO:0000313" key="3">
    <source>
        <dbReference type="EMBL" id="KAF1949995.1"/>
    </source>
</evidence>
<keyword evidence="2" id="KW-0812">Transmembrane</keyword>
<dbReference type="InterPro" id="IPR050121">
    <property type="entry name" value="Cytochrome_P450_monoxygenase"/>
</dbReference>
<dbReference type="Pfam" id="PF00067">
    <property type="entry name" value="p450"/>
    <property type="match status" value="1"/>
</dbReference>
<keyword evidence="4" id="KW-1185">Reference proteome</keyword>
<comment type="cofactor">
    <cofactor evidence="1">
        <name>heme</name>
        <dbReference type="ChEBI" id="CHEBI:30413"/>
    </cofactor>
</comment>
<feature type="transmembrane region" description="Helical" evidence="2">
    <location>
        <begin position="6"/>
        <end position="26"/>
    </location>
</feature>
<keyword evidence="2" id="KW-1133">Transmembrane helix</keyword>
<name>A0A6A5TAM5_9PLEO</name>
<reference evidence="3" key="1">
    <citation type="journal article" date="2020" name="Stud. Mycol.">
        <title>101 Dothideomycetes genomes: a test case for predicting lifestyles and emergence of pathogens.</title>
        <authorList>
            <person name="Haridas S."/>
            <person name="Albert R."/>
            <person name="Binder M."/>
            <person name="Bloem J."/>
            <person name="Labutti K."/>
            <person name="Salamov A."/>
            <person name="Andreopoulos B."/>
            <person name="Baker S."/>
            <person name="Barry K."/>
            <person name="Bills G."/>
            <person name="Bluhm B."/>
            <person name="Cannon C."/>
            <person name="Castanera R."/>
            <person name="Culley D."/>
            <person name="Daum C."/>
            <person name="Ezra D."/>
            <person name="Gonzalez J."/>
            <person name="Henrissat B."/>
            <person name="Kuo A."/>
            <person name="Liang C."/>
            <person name="Lipzen A."/>
            <person name="Lutzoni F."/>
            <person name="Magnuson J."/>
            <person name="Mondo S."/>
            <person name="Nolan M."/>
            <person name="Ohm R."/>
            <person name="Pangilinan J."/>
            <person name="Park H.-J."/>
            <person name="Ramirez L."/>
            <person name="Alfaro M."/>
            <person name="Sun H."/>
            <person name="Tritt A."/>
            <person name="Yoshinaga Y."/>
            <person name="Zwiers L.-H."/>
            <person name="Turgeon B."/>
            <person name="Goodwin S."/>
            <person name="Spatafora J."/>
            <person name="Crous P."/>
            <person name="Grigoriev I."/>
        </authorList>
    </citation>
    <scope>NUCLEOTIDE SEQUENCE</scope>
    <source>
        <strain evidence="3">CBS 675.92</strain>
    </source>
</reference>
<dbReference type="InterPro" id="IPR001128">
    <property type="entry name" value="Cyt_P450"/>
</dbReference>
<dbReference type="GO" id="GO:0016705">
    <property type="term" value="F:oxidoreductase activity, acting on paired donors, with incorporation or reduction of molecular oxygen"/>
    <property type="evidence" value="ECO:0007669"/>
    <property type="project" value="InterPro"/>
</dbReference>
<keyword evidence="3" id="KW-0503">Monooxygenase</keyword>
<gene>
    <name evidence="3" type="ORF">CC80DRAFT_456390</name>
</gene>
<feature type="binding site" description="axial binding residue" evidence="1">
    <location>
        <position position="457"/>
    </location>
    <ligand>
        <name>heme</name>
        <dbReference type="ChEBI" id="CHEBI:30413"/>
    </ligand>
    <ligandPart>
        <name>Fe</name>
        <dbReference type="ChEBI" id="CHEBI:18248"/>
    </ligandPart>
</feature>
<dbReference type="GO" id="GO:0004497">
    <property type="term" value="F:monooxygenase activity"/>
    <property type="evidence" value="ECO:0007669"/>
    <property type="project" value="UniProtKB-KW"/>
</dbReference>
<evidence type="ECO:0000313" key="4">
    <source>
        <dbReference type="Proteomes" id="UP000800035"/>
    </source>
</evidence>
<accession>A0A6A5TAM5</accession>
<organism evidence="3 4">
    <name type="scientific">Byssothecium circinans</name>
    <dbReference type="NCBI Taxonomy" id="147558"/>
    <lineage>
        <taxon>Eukaryota</taxon>
        <taxon>Fungi</taxon>
        <taxon>Dikarya</taxon>
        <taxon>Ascomycota</taxon>
        <taxon>Pezizomycotina</taxon>
        <taxon>Dothideomycetes</taxon>
        <taxon>Pleosporomycetidae</taxon>
        <taxon>Pleosporales</taxon>
        <taxon>Massarineae</taxon>
        <taxon>Massarinaceae</taxon>
        <taxon>Byssothecium</taxon>
    </lineage>
</organism>
<keyword evidence="2" id="KW-0472">Membrane</keyword>
<dbReference type="PANTHER" id="PTHR24305:SF226">
    <property type="entry name" value="CYTOCHROME P450 MONOOXYGENASE"/>
    <property type="match status" value="1"/>
</dbReference>
<dbReference type="PRINTS" id="PR00385">
    <property type="entry name" value="P450"/>
</dbReference>
<keyword evidence="3" id="KW-0560">Oxidoreductase</keyword>
<dbReference type="PRINTS" id="PR00463">
    <property type="entry name" value="EP450I"/>
</dbReference>
<evidence type="ECO:0000256" key="2">
    <source>
        <dbReference type="SAM" id="Phobius"/>
    </source>
</evidence>
<dbReference type="AlphaFoldDB" id="A0A6A5TAM5"/>
<keyword evidence="1" id="KW-0349">Heme</keyword>
<dbReference type="Proteomes" id="UP000800035">
    <property type="component" value="Unassembled WGS sequence"/>
</dbReference>
<dbReference type="SUPFAM" id="SSF48264">
    <property type="entry name" value="Cytochrome P450"/>
    <property type="match status" value="1"/>
</dbReference>
<dbReference type="GO" id="GO:0005506">
    <property type="term" value="F:iron ion binding"/>
    <property type="evidence" value="ECO:0007669"/>
    <property type="project" value="InterPro"/>
</dbReference>
<dbReference type="EMBL" id="ML977029">
    <property type="protein sequence ID" value="KAF1949995.1"/>
    <property type="molecule type" value="Genomic_DNA"/>
</dbReference>